<dbReference type="RefSeq" id="WP_169415541.1">
    <property type="nucleotide sequence ID" value="NZ_JAAXKZ010000137.1"/>
</dbReference>
<organism evidence="2 3">
    <name type="scientific">Pseudonocardia bannensis</name>
    <dbReference type="NCBI Taxonomy" id="630973"/>
    <lineage>
        <taxon>Bacteria</taxon>
        <taxon>Bacillati</taxon>
        <taxon>Actinomycetota</taxon>
        <taxon>Actinomycetes</taxon>
        <taxon>Pseudonocardiales</taxon>
        <taxon>Pseudonocardiaceae</taxon>
        <taxon>Pseudonocardia</taxon>
    </lineage>
</organism>
<evidence type="ECO:0000256" key="1">
    <source>
        <dbReference type="SAM" id="MobiDB-lite"/>
    </source>
</evidence>
<dbReference type="Proteomes" id="UP000586918">
    <property type="component" value="Unassembled WGS sequence"/>
</dbReference>
<dbReference type="EMBL" id="JAAXKZ010000137">
    <property type="protein sequence ID" value="NMH94866.1"/>
    <property type="molecule type" value="Genomic_DNA"/>
</dbReference>
<keyword evidence="3" id="KW-1185">Reference proteome</keyword>
<gene>
    <name evidence="2" type="ORF">HF519_25495</name>
</gene>
<accession>A0A848DR07</accession>
<protein>
    <submittedName>
        <fullName evidence="2">Uncharacterized protein</fullName>
    </submittedName>
</protein>
<reference evidence="2 3" key="1">
    <citation type="submission" date="2020-04" db="EMBL/GenBank/DDBJ databases">
        <authorList>
            <person name="Klaysubun C."/>
            <person name="Duangmal K."/>
            <person name="Lipun K."/>
        </authorList>
    </citation>
    <scope>NUCLEOTIDE SEQUENCE [LARGE SCALE GENOMIC DNA]</scope>
    <source>
        <strain evidence="2 3">DSM 45300</strain>
    </source>
</reference>
<sequence>MRTRAERADDEGRGRMAHSEPAAVHREQPDELLEQLQLPLARRGLQLTEQVSDLVVLLEQRFTTSCSRVAVTYDTHLAVW</sequence>
<comment type="caution">
    <text evidence="2">The sequence shown here is derived from an EMBL/GenBank/DDBJ whole genome shotgun (WGS) entry which is preliminary data.</text>
</comment>
<proteinExistence type="predicted"/>
<dbReference type="AlphaFoldDB" id="A0A848DR07"/>
<name>A0A848DR07_9PSEU</name>
<feature type="region of interest" description="Disordered" evidence="1">
    <location>
        <begin position="1"/>
        <end position="29"/>
    </location>
</feature>
<evidence type="ECO:0000313" key="2">
    <source>
        <dbReference type="EMBL" id="NMH94866.1"/>
    </source>
</evidence>
<evidence type="ECO:0000313" key="3">
    <source>
        <dbReference type="Proteomes" id="UP000586918"/>
    </source>
</evidence>